<organism evidence="2 3">
    <name type="scientific">Canavalia gladiata</name>
    <name type="common">Sword bean</name>
    <name type="synonym">Dolichos gladiatus</name>
    <dbReference type="NCBI Taxonomy" id="3824"/>
    <lineage>
        <taxon>Eukaryota</taxon>
        <taxon>Viridiplantae</taxon>
        <taxon>Streptophyta</taxon>
        <taxon>Embryophyta</taxon>
        <taxon>Tracheophyta</taxon>
        <taxon>Spermatophyta</taxon>
        <taxon>Magnoliopsida</taxon>
        <taxon>eudicotyledons</taxon>
        <taxon>Gunneridae</taxon>
        <taxon>Pentapetalae</taxon>
        <taxon>rosids</taxon>
        <taxon>fabids</taxon>
        <taxon>Fabales</taxon>
        <taxon>Fabaceae</taxon>
        <taxon>Papilionoideae</taxon>
        <taxon>50 kb inversion clade</taxon>
        <taxon>NPAAA clade</taxon>
        <taxon>indigoferoid/millettioid clade</taxon>
        <taxon>Phaseoleae</taxon>
        <taxon>Canavalia</taxon>
    </lineage>
</organism>
<proteinExistence type="predicted"/>
<evidence type="ECO:0000313" key="3">
    <source>
        <dbReference type="Proteomes" id="UP001367508"/>
    </source>
</evidence>
<sequence length="105" mass="11390">MDSLATTGNCTVAWCCGWFWYFLIFFQRIGPTPKLIIGFAADAVGGLVVSSEPRGLDYCAEILLGNTEFITSPGVNDHLEDPIFCEPETLKLADVESTSPNPSLS</sequence>
<dbReference type="AlphaFoldDB" id="A0AAN9QRD2"/>
<keyword evidence="1" id="KW-0812">Transmembrane</keyword>
<keyword evidence="1" id="KW-1133">Transmembrane helix</keyword>
<evidence type="ECO:0000256" key="1">
    <source>
        <dbReference type="SAM" id="Phobius"/>
    </source>
</evidence>
<dbReference type="Proteomes" id="UP001367508">
    <property type="component" value="Unassembled WGS sequence"/>
</dbReference>
<reference evidence="2 3" key="1">
    <citation type="submission" date="2024-01" db="EMBL/GenBank/DDBJ databases">
        <title>The genomes of 5 underutilized Papilionoideae crops provide insights into root nodulation and disease resistanc.</title>
        <authorList>
            <person name="Jiang F."/>
        </authorList>
    </citation>
    <scope>NUCLEOTIDE SEQUENCE [LARGE SCALE GENOMIC DNA]</scope>
    <source>
        <strain evidence="2">LVBAO_FW01</strain>
        <tissue evidence="2">Leaves</tissue>
    </source>
</reference>
<evidence type="ECO:0000313" key="2">
    <source>
        <dbReference type="EMBL" id="KAK7345184.1"/>
    </source>
</evidence>
<keyword evidence="3" id="KW-1185">Reference proteome</keyword>
<accession>A0AAN9QRD2</accession>
<name>A0AAN9QRD2_CANGL</name>
<keyword evidence="1" id="KW-0472">Membrane</keyword>
<dbReference type="EMBL" id="JAYMYQ010000003">
    <property type="protein sequence ID" value="KAK7345184.1"/>
    <property type="molecule type" value="Genomic_DNA"/>
</dbReference>
<protein>
    <submittedName>
        <fullName evidence="2">Uncharacterized protein</fullName>
    </submittedName>
</protein>
<comment type="caution">
    <text evidence="2">The sequence shown here is derived from an EMBL/GenBank/DDBJ whole genome shotgun (WGS) entry which is preliminary data.</text>
</comment>
<feature type="transmembrane region" description="Helical" evidence="1">
    <location>
        <begin position="6"/>
        <end position="26"/>
    </location>
</feature>
<gene>
    <name evidence="2" type="ORF">VNO77_15739</name>
</gene>